<organism evidence="2 3">
    <name type="scientific">Oxyplasma meridianum</name>
    <dbReference type="NCBI Taxonomy" id="3073602"/>
    <lineage>
        <taxon>Archaea</taxon>
        <taxon>Methanobacteriati</taxon>
        <taxon>Thermoplasmatota</taxon>
        <taxon>Thermoplasmata</taxon>
        <taxon>Thermoplasmatales</taxon>
        <taxon>Thermoplasmataceae</taxon>
        <taxon>Oxyplasma</taxon>
    </lineage>
</organism>
<feature type="transmembrane region" description="Helical" evidence="1">
    <location>
        <begin position="20"/>
        <end position="40"/>
    </location>
</feature>
<evidence type="ECO:0000256" key="1">
    <source>
        <dbReference type="SAM" id="Phobius"/>
    </source>
</evidence>
<dbReference type="AlphaFoldDB" id="A0AAX4NJ56"/>
<dbReference type="KEGG" id="omr:OXIME_001505"/>
<protein>
    <submittedName>
        <fullName evidence="2">Uncharacterized protein</fullName>
    </submittedName>
</protein>
<keyword evidence="3" id="KW-1185">Reference proteome</keyword>
<name>A0AAX4NJ56_9ARCH</name>
<proteinExistence type="predicted"/>
<reference evidence="2 3" key="1">
    <citation type="submission" date="2023-09" db="EMBL/GenBank/DDBJ databases">
        <authorList>
            <person name="Golyshina O.V."/>
            <person name="Lunev E.A."/>
            <person name="Bargiela R."/>
            <person name="Gaines M.C."/>
            <person name="Daum B."/>
            <person name="Bale N.J."/>
            <person name="Koenen M."/>
            <person name="Sinninghe Damst J.S."/>
            <person name="Yakimov M."/>
            <person name="Golyshin P.N."/>
        </authorList>
    </citation>
    <scope>NUCLEOTIDE SEQUENCE [LARGE SCALE GENOMIC DNA]</scope>
    <source>
        <strain evidence="2 3">M1</strain>
    </source>
</reference>
<evidence type="ECO:0000313" key="2">
    <source>
        <dbReference type="EMBL" id="WYY00917.1"/>
    </source>
</evidence>
<evidence type="ECO:0000313" key="3">
    <source>
        <dbReference type="Proteomes" id="UP001451606"/>
    </source>
</evidence>
<dbReference type="GeneID" id="95968243"/>
<accession>A0AAX4NJ56</accession>
<gene>
    <name evidence="2" type="ORF">OXIME_001505</name>
</gene>
<dbReference type="Proteomes" id="UP001451606">
    <property type="component" value="Chromosome"/>
</dbReference>
<keyword evidence="1" id="KW-0472">Membrane</keyword>
<keyword evidence="1" id="KW-0812">Transmembrane</keyword>
<keyword evidence="1" id="KW-1133">Transmembrane helix</keyword>
<sequence>MPSIDCSLSVTPETEDSRSFPKVIVGLILIMVYNAIMMYLRRFRIKFSRFIKGKP</sequence>
<dbReference type="RefSeq" id="WP_393971241.1">
    <property type="nucleotide sequence ID" value="NZ_CP133772.1"/>
</dbReference>
<dbReference type="EMBL" id="CP133772">
    <property type="protein sequence ID" value="WYY00917.1"/>
    <property type="molecule type" value="Genomic_DNA"/>
</dbReference>